<feature type="compositionally biased region" description="Polar residues" evidence="1">
    <location>
        <begin position="7"/>
        <end position="20"/>
    </location>
</feature>
<dbReference type="Proteomes" id="UP000299102">
    <property type="component" value="Unassembled WGS sequence"/>
</dbReference>
<dbReference type="EMBL" id="BGZK01000110">
    <property type="protein sequence ID" value="GBP19674.1"/>
    <property type="molecule type" value="Genomic_DNA"/>
</dbReference>
<proteinExistence type="predicted"/>
<feature type="region of interest" description="Disordered" evidence="1">
    <location>
        <begin position="1"/>
        <end position="49"/>
    </location>
</feature>
<reference evidence="2 3" key="1">
    <citation type="journal article" date="2019" name="Commun. Biol.">
        <title>The bagworm genome reveals a unique fibroin gene that provides high tensile strength.</title>
        <authorList>
            <person name="Kono N."/>
            <person name="Nakamura H."/>
            <person name="Ohtoshi R."/>
            <person name="Tomita M."/>
            <person name="Numata K."/>
            <person name="Arakawa K."/>
        </authorList>
    </citation>
    <scope>NUCLEOTIDE SEQUENCE [LARGE SCALE GENOMIC DNA]</scope>
</reference>
<dbReference type="AlphaFoldDB" id="A0A4C1U0U8"/>
<sequence>MVITAVNARNSRGATDTQRAQIRHSGAPARPQSARFPPPAARRPPPAARPTFTYSSLIALITSLPRPPRAPPGLSPIGGAALGPNYRVDAVDEANDRRYVRPASCVRVLRREIDDTRVSILFPRG</sequence>
<keyword evidence="3" id="KW-1185">Reference proteome</keyword>
<evidence type="ECO:0000313" key="3">
    <source>
        <dbReference type="Proteomes" id="UP000299102"/>
    </source>
</evidence>
<protein>
    <submittedName>
        <fullName evidence="2">Uncharacterized protein</fullName>
    </submittedName>
</protein>
<evidence type="ECO:0000313" key="2">
    <source>
        <dbReference type="EMBL" id="GBP19674.1"/>
    </source>
</evidence>
<gene>
    <name evidence="2" type="ORF">EVAR_75646_1</name>
</gene>
<organism evidence="2 3">
    <name type="scientific">Eumeta variegata</name>
    <name type="common">Bagworm moth</name>
    <name type="synonym">Eumeta japonica</name>
    <dbReference type="NCBI Taxonomy" id="151549"/>
    <lineage>
        <taxon>Eukaryota</taxon>
        <taxon>Metazoa</taxon>
        <taxon>Ecdysozoa</taxon>
        <taxon>Arthropoda</taxon>
        <taxon>Hexapoda</taxon>
        <taxon>Insecta</taxon>
        <taxon>Pterygota</taxon>
        <taxon>Neoptera</taxon>
        <taxon>Endopterygota</taxon>
        <taxon>Lepidoptera</taxon>
        <taxon>Glossata</taxon>
        <taxon>Ditrysia</taxon>
        <taxon>Tineoidea</taxon>
        <taxon>Psychidae</taxon>
        <taxon>Oiketicinae</taxon>
        <taxon>Eumeta</taxon>
    </lineage>
</organism>
<comment type="caution">
    <text evidence="2">The sequence shown here is derived from an EMBL/GenBank/DDBJ whole genome shotgun (WGS) entry which is preliminary data.</text>
</comment>
<name>A0A4C1U0U8_EUMVA</name>
<feature type="compositionally biased region" description="Pro residues" evidence="1">
    <location>
        <begin position="36"/>
        <end position="48"/>
    </location>
</feature>
<evidence type="ECO:0000256" key="1">
    <source>
        <dbReference type="SAM" id="MobiDB-lite"/>
    </source>
</evidence>
<accession>A0A4C1U0U8</accession>